<evidence type="ECO:0000313" key="2">
    <source>
        <dbReference type="EMBL" id="EFC40078.1"/>
    </source>
</evidence>
<gene>
    <name evidence="2" type="ORF">NAEGRDRAFT_72160</name>
</gene>
<evidence type="ECO:0000256" key="1">
    <source>
        <dbReference type="SAM" id="Phobius"/>
    </source>
</evidence>
<keyword evidence="1" id="KW-1133">Transmembrane helix</keyword>
<dbReference type="GeneID" id="8854173"/>
<proteinExistence type="predicted"/>
<dbReference type="RefSeq" id="XP_002672822.1">
    <property type="nucleotide sequence ID" value="XM_002672776.1"/>
</dbReference>
<organism evidence="3">
    <name type="scientific">Naegleria gruberi</name>
    <name type="common">Amoeba</name>
    <dbReference type="NCBI Taxonomy" id="5762"/>
    <lineage>
        <taxon>Eukaryota</taxon>
        <taxon>Discoba</taxon>
        <taxon>Heterolobosea</taxon>
        <taxon>Tetramitia</taxon>
        <taxon>Eutetramitia</taxon>
        <taxon>Vahlkampfiidae</taxon>
        <taxon>Naegleria</taxon>
    </lineage>
</organism>
<dbReference type="InParanoid" id="D2VT36"/>
<keyword evidence="1" id="KW-0812">Transmembrane</keyword>
<protein>
    <submittedName>
        <fullName evidence="2">Predicted protein</fullName>
    </submittedName>
</protein>
<keyword evidence="3" id="KW-1185">Reference proteome</keyword>
<dbReference type="VEuPathDB" id="AmoebaDB:NAEGRDRAFT_72160"/>
<accession>D2VT36</accession>
<dbReference type="EMBL" id="GG738895">
    <property type="protein sequence ID" value="EFC40078.1"/>
    <property type="molecule type" value="Genomic_DNA"/>
</dbReference>
<feature type="transmembrane region" description="Helical" evidence="1">
    <location>
        <begin position="107"/>
        <end position="127"/>
    </location>
</feature>
<dbReference type="AlphaFoldDB" id="D2VT36"/>
<name>D2VT36_NAEGR</name>
<reference evidence="2 3" key="1">
    <citation type="journal article" date="2010" name="Cell">
        <title>The genome of Naegleria gruberi illuminates early eukaryotic versatility.</title>
        <authorList>
            <person name="Fritz-Laylin L.K."/>
            <person name="Prochnik S.E."/>
            <person name="Ginger M.L."/>
            <person name="Dacks J.B."/>
            <person name="Carpenter M.L."/>
            <person name="Field M.C."/>
            <person name="Kuo A."/>
            <person name="Paredez A."/>
            <person name="Chapman J."/>
            <person name="Pham J."/>
            <person name="Shu S."/>
            <person name="Neupane R."/>
            <person name="Cipriano M."/>
            <person name="Mancuso J."/>
            <person name="Tu H."/>
            <person name="Salamov A."/>
            <person name="Lindquist E."/>
            <person name="Shapiro H."/>
            <person name="Lucas S."/>
            <person name="Grigoriev I.V."/>
            <person name="Cande W.Z."/>
            <person name="Fulton C."/>
            <person name="Rokhsar D.S."/>
            <person name="Dawson S.C."/>
        </authorList>
    </citation>
    <scope>NUCLEOTIDE SEQUENCE [LARGE SCALE GENOMIC DNA]</scope>
    <source>
        <strain evidence="2 3">NEG-M</strain>
    </source>
</reference>
<dbReference type="OMA" id="LMELCMI"/>
<evidence type="ECO:0000313" key="3">
    <source>
        <dbReference type="Proteomes" id="UP000006671"/>
    </source>
</evidence>
<keyword evidence="1" id="KW-0472">Membrane</keyword>
<dbReference type="Proteomes" id="UP000006671">
    <property type="component" value="Unassembled WGS sequence"/>
</dbReference>
<dbReference type="KEGG" id="ngr:NAEGRDRAFT_72160"/>
<sequence>MCTAVTSSLITHKFTHPSFIHGVLHSPLKSRNSSKLAATTRHNTIQQPQKRTFFFKKKADNLPVETTNSQWGKERRKPKLVDDGSFRALFLIACNNLRNIKKILTPFEIAVIGMGIFSTVTVVYRYLKIV</sequence>